<dbReference type="InterPro" id="IPR024185">
    <property type="entry name" value="FTHF_cligase-like_sf"/>
</dbReference>
<dbReference type="NCBIfam" id="TIGR02727">
    <property type="entry name" value="MTHFS_bact"/>
    <property type="match status" value="1"/>
</dbReference>
<dbReference type="Pfam" id="PF01812">
    <property type="entry name" value="5-FTHF_cyc-lig"/>
    <property type="match status" value="1"/>
</dbReference>
<keyword evidence="6" id="KW-0479">Metal-binding</keyword>
<dbReference type="Proteomes" id="UP001165090">
    <property type="component" value="Unassembled WGS sequence"/>
</dbReference>
<accession>A0ABQ5SL58</accession>
<dbReference type="InterPro" id="IPR002698">
    <property type="entry name" value="FTHF_cligase"/>
</dbReference>
<reference evidence="7 8" key="1">
    <citation type="journal article" date="2023" name="IScience">
        <title>Expanded male sex-determining region conserved during the evolution of homothallism in the green alga Volvox.</title>
        <authorList>
            <person name="Yamamoto K."/>
            <person name="Matsuzaki R."/>
            <person name="Mahakham W."/>
            <person name="Heman W."/>
            <person name="Sekimoto H."/>
            <person name="Kawachi M."/>
            <person name="Minakuchi Y."/>
            <person name="Toyoda A."/>
            <person name="Nozaki H."/>
        </authorList>
    </citation>
    <scope>NUCLEOTIDE SEQUENCE [LARGE SCALE GENOMIC DNA]</scope>
    <source>
        <strain evidence="7 8">NIES-4468</strain>
    </source>
</reference>
<comment type="catalytic activity">
    <reaction evidence="4 6">
        <text>(6S)-5-formyl-5,6,7,8-tetrahydrofolate + ATP = (6R)-5,10-methenyltetrahydrofolate + ADP + phosphate</text>
        <dbReference type="Rhea" id="RHEA:10488"/>
        <dbReference type="ChEBI" id="CHEBI:30616"/>
        <dbReference type="ChEBI" id="CHEBI:43474"/>
        <dbReference type="ChEBI" id="CHEBI:57455"/>
        <dbReference type="ChEBI" id="CHEBI:57457"/>
        <dbReference type="ChEBI" id="CHEBI:456216"/>
        <dbReference type="EC" id="6.3.3.2"/>
    </reaction>
</comment>
<dbReference type="PANTHER" id="PTHR23407">
    <property type="entry name" value="ATPASE INHIBITOR/5-FORMYLTETRAHYDROFOLATE CYCLO-LIGASE"/>
    <property type="match status" value="1"/>
</dbReference>
<dbReference type="EC" id="6.3.3.2" evidence="5 6"/>
<evidence type="ECO:0000256" key="5">
    <source>
        <dbReference type="ARBA" id="ARBA00038966"/>
    </source>
</evidence>
<comment type="similarity">
    <text evidence="1 6">Belongs to the 5-formyltetrahydrofolate cyclo-ligase family.</text>
</comment>
<keyword evidence="8" id="KW-1185">Reference proteome</keyword>
<protein>
    <recommendedName>
        <fullName evidence="5 6">5-formyltetrahydrofolate cyclo-ligase</fullName>
        <ecNumber evidence="5 6">6.3.3.2</ecNumber>
    </recommendedName>
</protein>
<comment type="caution">
    <text evidence="7">The sequence shown here is derived from an EMBL/GenBank/DDBJ whole genome shotgun (WGS) entry which is preliminary data.</text>
</comment>
<name>A0ABQ5SL58_9CHLO</name>
<dbReference type="InterPro" id="IPR037171">
    <property type="entry name" value="NagB/RpiA_transferase-like"/>
</dbReference>
<keyword evidence="3 6" id="KW-0067">ATP-binding</keyword>
<organism evidence="7 8">
    <name type="scientific">Volvox africanus</name>
    <dbReference type="NCBI Taxonomy" id="51714"/>
    <lineage>
        <taxon>Eukaryota</taxon>
        <taxon>Viridiplantae</taxon>
        <taxon>Chlorophyta</taxon>
        <taxon>core chlorophytes</taxon>
        <taxon>Chlorophyceae</taxon>
        <taxon>CS clade</taxon>
        <taxon>Chlamydomonadales</taxon>
        <taxon>Volvocaceae</taxon>
        <taxon>Volvox</taxon>
    </lineage>
</organism>
<keyword evidence="6" id="KW-0460">Magnesium</keyword>
<comment type="cofactor">
    <cofactor evidence="6">
        <name>Mg(2+)</name>
        <dbReference type="ChEBI" id="CHEBI:18420"/>
    </cofactor>
</comment>
<evidence type="ECO:0000313" key="8">
    <source>
        <dbReference type="Proteomes" id="UP001165090"/>
    </source>
</evidence>
<evidence type="ECO:0000256" key="3">
    <source>
        <dbReference type="ARBA" id="ARBA00022840"/>
    </source>
</evidence>
<gene>
    <name evidence="7" type="ORF">VaNZ11_014923</name>
</gene>
<proteinExistence type="inferred from homology"/>
<evidence type="ECO:0000256" key="2">
    <source>
        <dbReference type="ARBA" id="ARBA00022741"/>
    </source>
</evidence>
<evidence type="ECO:0000256" key="4">
    <source>
        <dbReference type="ARBA" id="ARBA00036539"/>
    </source>
</evidence>
<sequence length="262" mass="29207">MQAAVGRSFQNISANCQDLRISSLAKFVPINCGFVANAMTTDVRQLKQQTRKHIKQGLQSLTAEQMAHESARITAHVLGLRPYVGSKMIGIYLHCKKLREVDTTQILEDAMRQGKKCYVPVVEDSKSNMKFLHLDELSCLRRVPPFNIQEPPDTYVDGSPRQDVLQCRTCLDVLLVPGLGFDRAGRRLGRGGGYYDKMISQLQHLAIEEGRQPPLIVALSYEAQLVSAVPMDKHDQPVDLVVTASDVVQCTKRGADAVMEMR</sequence>
<dbReference type="Gene3D" id="3.40.50.10420">
    <property type="entry name" value="NagB/RpiA/CoA transferase-like"/>
    <property type="match status" value="1"/>
</dbReference>
<dbReference type="PANTHER" id="PTHR23407:SF1">
    <property type="entry name" value="5-FORMYLTETRAHYDROFOLATE CYCLO-LIGASE"/>
    <property type="match status" value="1"/>
</dbReference>
<dbReference type="SUPFAM" id="SSF100950">
    <property type="entry name" value="NagB/RpiA/CoA transferase-like"/>
    <property type="match status" value="1"/>
</dbReference>
<evidence type="ECO:0000256" key="1">
    <source>
        <dbReference type="ARBA" id="ARBA00010638"/>
    </source>
</evidence>
<evidence type="ECO:0000256" key="6">
    <source>
        <dbReference type="RuleBase" id="RU361279"/>
    </source>
</evidence>
<dbReference type="EMBL" id="BSDZ01000089">
    <property type="protein sequence ID" value="GLI70117.1"/>
    <property type="molecule type" value="Genomic_DNA"/>
</dbReference>
<evidence type="ECO:0000313" key="7">
    <source>
        <dbReference type="EMBL" id="GLI70117.1"/>
    </source>
</evidence>
<keyword evidence="2 6" id="KW-0547">Nucleotide-binding</keyword>